<dbReference type="Proteomes" id="UP000238206">
    <property type="component" value="Unassembled WGS sequence"/>
</dbReference>
<organism evidence="1 2">
    <name type="scientific">Burkholderia cepacia</name>
    <name type="common">Pseudomonas cepacia</name>
    <dbReference type="NCBI Taxonomy" id="292"/>
    <lineage>
        <taxon>Bacteria</taxon>
        <taxon>Pseudomonadati</taxon>
        <taxon>Pseudomonadota</taxon>
        <taxon>Betaproteobacteria</taxon>
        <taxon>Burkholderiales</taxon>
        <taxon>Burkholderiaceae</taxon>
        <taxon>Burkholderia</taxon>
        <taxon>Burkholderia cepacia complex</taxon>
    </lineage>
</organism>
<accession>A0A2S8IP60</accession>
<evidence type="ECO:0000313" key="2">
    <source>
        <dbReference type="Proteomes" id="UP000238206"/>
    </source>
</evidence>
<reference evidence="1 2" key="1">
    <citation type="submission" date="2018-02" db="EMBL/GenBank/DDBJ databases">
        <title>Draft genome sequencing of Burkholderia cepacia Y14-15.</title>
        <authorList>
            <person name="Zheng B.-X."/>
        </authorList>
    </citation>
    <scope>NUCLEOTIDE SEQUENCE [LARGE SCALE GENOMIC DNA]</scope>
    <source>
        <strain evidence="1 2">Y14-15</strain>
    </source>
</reference>
<dbReference type="EMBL" id="PUIQ01000024">
    <property type="protein sequence ID" value="PQP16475.1"/>
    <property type="molecule type" value="Genomic_DNA"/>
</dbReference>
<dbReference type="AlphaFoldDB" id="A0A2S8IP60"/>
<comment type="caution">
    <text evidence="1">The sequence shown here is derived from an EMBL/GenBank/DDBJ whole genome shotgun (WGS) entry which is preliminary data.</text>
</comment>
<gene>
    <name evidence="1" type="ORF">C5615_19785</name>
</gene>
<protein>
    <submittedName>
        <fullName evidence="1">Uncharacterized protein</fullName>
    </submittedName>
</protein>
<evidence type="ECO:0000313" key="1">
    <source>
        <dbReference type="EMBL" id="PQP16475.1"/>
    </source>
</evidence>
<proteinExistence type="predicted"/>
<sequence length="72" mass="7661">MPERLRLQADCERMADVIAPVVAPGDGVCDQVMDAEFLLSEISGLGRAALIGAARIPGERLLSNENAVQLIN</sequence>
<name>A0A2S8IP60_BURCE</name>